<name>A0A383B7P7_9ZZZZ</name>
<feature type="non-terminal residue" evidence="1">
    <location>
        <position position="29"/>
    </location>
</feature>
<sequence>MFDTNELLANYDADDIIEKDKQHLWHHIV</sequence>
<dbReference type="AlphaFoldDB" id="A0A383B7P7"/>
<proteinExistence type="predicted"/>
<dbReference type="EMBL" id="UINC01198016">
    <property type="protein sequence ID" value="SVE15789.1"/>
    <property type="molecule type" value="Genomic_DNA"/>
</dbReference>
<evidence type="ECO:0000313" key="1">
    <source>
        <dbReference type="EMBL" id="SVE15789.1"/>
    </source>
</evidence>
<reference evidence="1" key="1">
    <citation type="submission" date="2018-05" db="EMBL/GenBank/DDBJ databases">
        <authorList>
            <person name="Lanie J.A."/>
            <person name="Ng W.-L."/>
            <person name="Kazmierczak K.M."/>
            <person name="Andrzejewski T.M."/>
            <person name="Davidsen T.M."/>
            <person name="Wayne K.J."/>
            <person name="Tettelin H."/>
            <person name="Glass J.I."/>
            <person name="Rusch D."/>
            <person name="Podicherti R."/>
            <person name="Tsui H.-C.T."/>
            <person name="Winkler M.E."/>
        </authorList>
    </citation>
    <scope>NUCLEOTIDE SEQUENCE</scope>
</reference>
<protein>
    <submittedName>
        <fullName evidence="1">Uncharacterized protein</fullName>
    </submittedName>
</protein>
<gene>
    <name evidence="1" type="ORF">METZ01_LOCUS468643</name>
</gene>
<organism evidence="1">
    <name type="scientific">marine metagenome</name>
    <dbReference type="NCBI Taxonomy" id="408172"/>
    <lineage>
        <taxon>unclassified sequences</taxon>
        <taxon>metagenomes</taxon>
        <taxon>ecological metagenomes</taxon>
    </lineage>
</organism>
<accession>A0A383B7P7</accession>